<dbReference type="PROSITE" id="PS50893">
    <property type="entry name" value="ABC_TRANSPORTER_2"/>
    <property type="match status" value="1"/>
</dbReference>
<dbReference type="PANTHER" id="PTHR43158">
    <property type="entry name" value="SKFA PEPTIDE EXPORT ATP-BINDING PROTEIN SKFE"/>
    <property type="match status" value="1"/>
</dbReference>
<accession>A0A9D1FNA1</accession>
<dbReference type="Gene3D" id="3.40.50.300">
    <property type="entry name" value="P-loop containing nucleotide triphosphate hydrolases"/>
    <property type="match status" value="1"/>
</dbReference>
<dbReference type="CDD" id="cd03230">
    <property type="entry name" value="ABC_DR_subfamily_A"/>
    <property type="match status" value="1"/>
</dbReference>
<dbReference type="PANTHER" id="PTHR43158:SF2">
    <property type="entry name" value="SKFA PEPTIDE EXPORT ATP-BINDING PROTEIN SKFE"/>
    <property type="match status" value="1"/>
</dbReference>
<reference evidence="4" key="1">
    <citation type="submission" date="2020-10" db="EMBL/GenBank/DDBJ databases">
        <authorList>
            <person name="Gilroy R."/>
        </authorList>
    </citation>
    <scope>NUCLEOTIDE SEQUENCE</scope>
    <source>
        <strain evidence="4">CHK199-13235</strain>
    </source>
</reference>
<sequence>MIEVKNVEKTYPVTGRVLTDISFTIPDGQIVGLLGRNGVGKTTLLKRMAGITGGGGEVLYDGRPPEKCREDVAFLSGDGTFFPEMTPLEYGEFLCGFYPRFDRERFTRLLDFFELGLSLRQRAGSLSKGQKTRLELAAGFSRGAKYLLLDEPFSGKDVFSRKDFLKLLTAGLTKGETLVISTHDVEEMENIFDRAILLRYGGVKADLMAEEWQEGGVSLADLYADAMGYDPNRYREFLEP</sequence>
<name>A0A9D1FNA1_9FIRM</name>
<comment type="caution">
    <text evidence="4">The sequence shown here is derived from an EMBL/GenBank/DDBJ whole genome shotgun (WGS) entry which is preliminary data.</text>
</comment>
<dbReference type="InterPro" id="IPR003439">
    <property type="entry name" value="ABC_transporter-like_ATP-bd"/>
</dbReference>
<dbReference type="GO" id="GO:0016887">
    <property type="term" value="F:ATP hydrolysis activity"/>
    <property type="evidence" value="ECO:0007669"/>
    <property type="project" value="InterPro"/>
</dbReference>
<proteinExistence type="predicted"/>
<organism evidence="4 5">
    <name type="scientific">Candidatus Merdivicinus excrementipullorum</name>
    <dbReference type="NCBI Taxonomy" id="2840867"/>
    <lineage>
        <taxon>Bacteria</taxon>
        <taxon>Bacillati</taxon>
        <taxon>Bacillota</taxon>
        <taxon>Clostridia</taxon>
        <taxon>Eubacteriales</taxon>
        <taxon>Oscillospiraceae</taxon>
        <taxon>Oscillospiraceae incertae sedis</taxon>
        <taxon>Candidatus Merdivicinus</taxon>
    </lineage>
</organism>
<dbReference type="EMBL" id="DVJP01000054">
    <property type="protein sequence ID" value="HIS76849.1"/>
    <property type="molecule type" value="Genomic_DNA"/>
</dbReference>
<feature type="domain" description="ABC transporter" evidence="3">
    <location>
        <begin position="2"/>
        <end position="225"/>
    </location>
</feature>
<dbReference type="Pfam" id="PF00005">
    <property type="entry name" value="ABC_tran"/>
    <property type="match status" value="1"/>
</dbReference>
<evidence type="ECO:0000256" key="1">
    <source>
        <dbReference type="ARBA" id="ARBA00022741"/>
    </source>
</evidence>
<evidence type="ECO:0000259" key="3">
    <source>
        <dbReference type="PROSITE" id="PS50893"/>
    </source>
</evidence>
<reference evidence="4" key="2">
    <citation type="journal article" date="2021" name="PeerJ">
        <title>Extensive microbial diversity within the chicken gut microbiome revealed by metagenomics and culture.</title>
        <authorList>
            <person name="Gilroy R."/>
            <person name="Ravi A."/>
            <person name="Getino M."/>
            <person name="Pursley I."/>
            <person name="Horton D.L."/>
            <person name="Alikhan N.F."/>
            <person name="Baker D."/>
            <person name="Gharbi K."/>
            <person name="Hall N."/>
            <person name="Watson M."/>
            <person name="Adriaenssens E.M."/>
            <person name="Foster-Nyarko E."/>
            <person name="Jarju S."/>
            <person name="Secka A."/>
            <person name="Antonio M."/>
            <person name="Oren A."/>
            <person name="Chaudhuri R.R."/>
            <person name="La Ragione R."/>
            <person name="Hildebrand F."/>
            <person name="Pallen M.J."/>
        </authorList>
    </citation>
    <scope>NUCLEOTIDE SEQUENCE</scope>
    <source>
        <strain evidence="4">CHK199-13235</strain>
    </source>
</reference>
<dbReference type="SMART" id="SM00382">
    <property type="entry name" value="AAA"/>
    <property type="match status" value="1"/>
</dbReference>
<evidence type="ECO:0000256" key="2">
    <source>
        <dbReference type="ARBA" id="ARBA00022840"/>
    </source>
</evidence>
<dbReference type="InterPro" id="IPR017871">
    <property type="entry name" value="ABC_transporter-like_CS"/>
</dbReference>
<keyword evidence="1" id="KW-0547">Nucleotide-binding</keyword>
<dbReference type="GO" id="GO:0005524">
    <property type="term" value="F:ATP binding"/>
    <property type="evidence" value="ECO:0007669"/>
    <property type="project" value="UniProtKB-KW"/>
</dbReference>
<evidence type="ECO:0000313" key="5">
    <source>
        <dbReference type="Proteomes" id="UP000824002"/>
    </source>
</evidence>
<dbReference type="AlphaFoldDB" id="A0A9D1FNA1"/>
<gene>
    <name evidence="4" type="ORF">IAB51_08580</name>
</gene>
<dbReference type="Proteomes" id="UP000824002">
    <property type="component" value="Unassembled WGS sequence"/>
</dbReference>
<keyword evidence="2 4" id="KW-0067">ATP-binding</keyword>
<dbReference type="InterPro" id="IPR027417">
    <property type="entry name" value="P-loop_NTPase"/>
</dbReference>
<dbReference type="SUPFAM" id="SSF52540">
    <property type="entry name" value="P-loop containing nucleoside triphosphate hydrolases"/>
    <property type="match status" value="1"/>
</dbReference>
<protein>
    <submittedName>
        <fullName evidence="4">ABC transporter ATP-binding protein</fullName>
    </submittedName>
</protein>
<dbReference type="InterPro" id="IPR003593">
    <property type="entry name" value="AAA+_ATPase"/>
</dbReference>
<dbReference type="PROSITE" id="PS00211">
    <property type="entry name" value="ABC_TRANSPORTER_1"/>
    <property type="match status" value="1"/>
</dbReference>
<evidence type="ECO:0000313" key="4">
    <source>
        <dbReference type="EMBL" id="HIS76849.1"/>
    </source>
</evidence>